<dbReference type="Proteomes" id="UP000738349">
    <property type="component" value="Unassembled WGS sequence"/>
</dbReference>
<feature type="region of interest" description="Disordered" evidence="7">
    <location>
        <begin position="1"/>
        <end position="32"/>
    </location>
</feature>
<keyword evidence="2 6" id="KW-0645">Protease</keyword>
<keyword evidence="4 6" id="KW-0788">Thiol protease</keyword>
<keyword evidence="3 6" id="KW-0378">Hydrolase</keyword>
<dbReference type="InterPro" id="IPR022684">
    <property type="entry name" value="Calpain_cysteine_protease"/>
</dbReference>
<dbReference type="InterPro" id="IPR038765">
    <property type="entry name" value="Papain-like_cys_pep_sf"/>
</dbReference>
<dbReference type="Pfam" id="PF00648">
    <property type="entry name" value="Peptidase_C2"/>
    <property type="match status" value="1"/>
</dbReference>
<feature type="compositionally biased region" description="Acidic residues" evidence="7">
    <location>
        <begin position="798"/>
        <end position="808"/>
    </location>
</feature>
<dbReference type="PANTHER" id="PTHR10183:SF379">
    <property type="entry name" value="CALPAIN-5"/>
    <property type="match status" value="1"/>
</dbReference>
<gene>
    <name evidence="9" type="ORF">EDB81DRAFT_227870</name>
</gene>
<evidence type="ECO:0000256" key="7">
    <source>
        <dbReference type="SAM" id="MobiDB-lite"/>
    </source>
</evidence>
<name>A0A9P9DLW4_9HYPO</name>
<feature type="domain" description="Calpain catalytic" evidence="8">
    <location>
        <begin position="146"/>
        <end position="436"/>
    </location>
</feature>
<keyword evidence="10" id="KW-1185">Reference proteome</keyword>
<evidence type="ECO:0000259" key="8">
    <source>
        <dbReference type="PROSITE" id="PS50203"/>
    </source>
</evidence>
<dbReference type="PROSITE" id="PS50203">
    <property type="entry name" value="CALPAIN_CAT"/>
    <property type="match status" value="1"/>
</dbReference>
<reference evidence="9" key="1">
    <citation type="journal article" date="2021" name="Nat. Commun.">
        <title>Genetic determinants of endophytism in the Arabidopsis root mycobiome.</title>
        <authorList>
            <person name="Mesny F."/>
            <person name="Miyauchi S."/>
            <person name="Thiergart T."/>
            <person name="Pickel B."/>
            <person name="Atanasova L."/>
            <person name="Karlsson M."/>
            <person name="Huettel B."/>
            <person name="Barry K.W."/>
            <person name="Haridas S."/>
            <person name="Chen C."/>
            <person name="Bauer D."/>
            <person name="Andreopoulos W."/>
            <person name="Pangilinan J."/>
            <person name="LaButti K."/>
            <person name="Riley R."/>
            <person name="Lipzen A."/>
            <person name="Clum A."/>
            <person name="Drula E."/>
            <person name="Henrissat B."/>
            <person name="Kohler A."/>
            <person name="Grigoriev I.V."/>
            <person name="Martin F.M."/>
            <person name="Hacquard S."/>
        </authorList>
    </citation>
    <scope>NUCLEOTIDE SEQUENCE</scope>
    <source>
        <strain evidence="9">MPI-CAGE-AT-0147</strain>
    </source>
</reference>
<dbReference type="SUPFAM" id="SSF54001">
    <property type="entry name" value="Cysteine proteinases"/>
    <property type="match status" value="1"/>
</dbReference>
<evidence type="ECO:0000256" key="2">
    <source>
        <dbReference type="ARBA" id="ARBA00022670"/>
    </source>
</evidence>
<dbReference type="GO" id="GO:0006508">
    <property type="term" value="P:proteolysis"/>
    <property type="evidence" value="ECO:0007669"/>
    <property type="project" value="UniProtKB-KW"/>
</dbReference>
<comment type="similarity">
    <text evidence="1">Belongs to the peptidase C2 family.</text>
</comment>
<feature type="compositionally biased region" description="Low complexity" evidence="7">
    <location>
        <begin position="674"/>
        <end position="687"/>
    </location>
</feature>
<evidence type="ECO:0000256" key="1">
    <source>
        <dbReference type="ARBA" id="ARBA00007623"/>
    </source>
</evidence>
<dbReference type="GO" id="GO:0004198">
    <property type="term" value="F:calcium-dependent cysteine-type endopeptidase activity"/>
    <property type="evidence" value="ECO:0007669"/>
    <property type="project" value="InterPro"/>
</dbReference>
<dbReference type="Gene3D" id="3.90.70.10">
    <property type="entry name" value="Cysteine proteinases"/>
    <property type="match status" value="1"/>
</dbReference>
<dbReference type="FunFam" id="3.90.70.10:FF:000072">
    <property type="entry name" value="Cysteine proteinase"/>
    <property type="match status" value="1"/>
</dbReference>
<evidence type="ECO:0000256" key="3">
    <source>
        <dbReference type="ARBA" id="ARBA00022801"/>
    </source>
</evidence>
<proteinExistence type="inferred from homology"/>
<evidence type="ECO:0000313" key="10">
    <source>
        <dbReference type="Proteomes" id="UP000738349"/>
    </source>
</evidence>
<evidence type="ECO:0000256" key="6">
    <source>
        <dbReference type="PROSITE-ProRule" id="PRU00239"/>
    </source>
</evidence>
<dbReference type="PANTHER" id="PTHR10183">
    <property type="entry name" value="CALPAIN"/>
    <property type="match status" value="1"/>
</dbReference>
<dbReference type="SMART" id="SM00230">
    <property type="entry name" value="CysPc"/>
    <property type="match status" value="1"/>
</dbReference>
<feature type="active site" evidence="5 6">
    <location>
        <position position="380"/>
    </location>
</feature>
<feature type="region of interest" description="Disordered" evidence="7">
    <location>
        <begin position="629"/>
        <end position="811"/>
    </location>
</feature>
<feature type="active site" evidence="5 6">
    <location>
        <position position="175"/>
    </location>
</feature>
<evidence type="ECO:0000256" key="5">
    <source>
        <dbReference type="PIRSR" id="PIRSR622684-1"/>
    </source>
</evidence>
<dbReference type="AlphaFoldDB" id="A0A9P9DLW4"/>
<feature type="compositionally biased region" description="Basic and acidic residues" evidence="7">
    <location>
        <begin position="741"/>
        <end position="751"/>
    </location>
</feature>
<dbReference type="EMBL" id="JAGMUV010000024">
    <property type="protein sequence ID" value="KAH7121332.1"/>
    <property type="molecule type" value="Genomic_DNA"/>
</dbReference>
<organism evidence="9 10">
    <name type="scientific">Dactylonectria macrodidyma</name>
    <dbReference type="NCBI Taxonomy" id="307937"/>
    <lineage>
        <taxon>Eukaryota</taxon>
        <taxon>Fungi</taxon>
        <taxon>Dikarya</taxon>
        <taxon>Ascomycota</taxon>
        <taxon>Pezizomycotina</taxon>
        <taxon>Sordariomycetes</taxon>
        <taxon>Hypocreomycetidae</taxon>
        <taxon>Hypocreales</taxon>
        <taxon>Nectriaceae</taxon>
        <taxon>Dactylonectria</taxon>
    </lineage>
</organism>
<feature type="compositionally biased region" description="Basic residues" evidence="7">
    <location>
        <begin position="629"/>
        <end position="638"/>
    </location>
</feature>
<protein>
    <recommendedName>
        <fullName evidence="8">Calpain catalytic domain-containing protein</fullName>
    </recommendedName>
</protein>
<feature type="compositionally biased region" description="Basic and acidic residues" evidence="7">
    <location>
        <begin position="870"/>
        <end position="898"/>
    </location>
</feature>
<feature type="compositionally biased region" description="Acidic residues" evidence="7">
    <location>
        <begin position="752"/>
        <end position="767"/>
    </location>
</feature>
<dbReference type="InterPro" id="IPR001300">
    <property type="entry name" value="Peptidase_C2_calpain_cat"/>
</dbReference>
<dbReference type="PRINTS" id="PR00704">
    <property type="entry name" value="CALPAIN"/>
</dbReference>
<feature type="region of interest" description="Disordered" evidence="7">
    <location>
        <begin position="844"/>
        <end position="898"/>
    </location>
</feature>
<feature type="active site" evidence="5 6">
    <location>
        <position position="360"/>
    </location>
</feature>
<comment type="caution">
    <text evidence="9">The sequence shown here is derived from an EMBL/GenBank/DDBJ whole genome shotgun (WGS) entry which is preliminary data.</text>
</comment>
<evidence type="ECO:0000313" key="9">
    <source>
        <dbReference type="EMBL" id="KAH7121332.1"/>
    </source>
</evidence>
<feature type="compositionally biased region" description="Polar residues" evidence="7">
    <location>
        <begin position="1"/>
        <end position="10"/>
    </location>
</feature>
<feature type="compositionally biased region" description="Basic and acidic residues" evidence="7">
    <location>
        <begin position="723"/>
        <end position="732"/>
    </location>
</feature>
<sequence>MSDAASTCSSKADPPAPDAEIPKPVKRNKQHPQETIDEFWSKFTTKKPGKATTVIPSSPYTDIVAKKNKKIETKNTQASYEDAAAMCRAKVDKIVKECRRINTKYRDPFFSIEADLKLGVRDCLETLSNVKDDEGYGSGLQPQSVKRIEEIFDKPRFYIDGPTANDVRQGRDGDCWLMAALCTLSNKPGLIEKLCVAHDEAVGVYGFVFHRDGEWISEIVDDFLYLIKPDYDEGFFDRILFDDVDRVNSDEAYRRVYQSNSSALYFAQCAHPQETWLPLLEKCYAKAHGDYACIEGGFGGEGIEDLTGGVTSELWTTDILDKEHFWNEQLMKVNDEFLFGCSTGIWGNGWGDRKGIVELHAYSIQKAVEIDGQRLLRLKNPWGKGEWKGAWSDGSKEWTAEWLTKLNHRFGDDGDFWISYKDLLRKYQAFERTRLFGPEWRVCQTWTTLTIPWTLDYQATHFSFSISKSGPVVVVLAQLDDRYFRGLEGQYAFDLAFRIHKAGHEDYLVRSQTPLRMTRSVNVELELEAGEYEVRVKVDATRYEQLLPVDEVIKKNAKNRREKLIRIGLAYDLAHSKGRFVETDVEKEAREAHEKKVKDKAKGKLKKKVLESREEAHYLAAKQYARDLKKHLRKKEKKQAKLAEKKAKKAKAAAEKAAAETEATESEVPKDGEQTPATTEEVVTATNEPEKAKAEAETEQTTGKEGPLTPKSNPDEDVVSPEDAAKDKTEDVKAEDDDEAKEVPEENKEGAQGEEEEEEEEEDDDDISSVGSLSELSERELEIAATALEPPAPTETPEIPEEEPDEFEKDPWNAVAVVGLRVYHKASTEVKDEEVVKLKVIRPIRYDDDEDDEEKPEGTDCKTTGLDVDDSAKDATLEGDAKDRKKSILGEGRKPATS</sequence>
<accession>A0A9P9DLW4</accession>
<dbReference type="OrthoDB" id="424753at2759"/>
<evidence type="ECO:0000256" key="4">
    <source>
        <dbReference type="ARBA" id="ARBA00022807"/>
    </source>
</evidence>